<organism evidence="15 16">
    <name type="scientific">Amphilophus citrinellus</name>
    <name type="common">Midas cichlid</name>
    <name type="synonym">Cichlasoma citrinellum</name>
    <dbReference type="NCBI Taxonomy" id="61819"/>
    <lineage>
        <taxon>Eukaryota</taxon>
        <taxon>Metazoa</taxon>
        <taxon>Chordata</taxon>
        <taxon>Craniata</taxon>
        <taxon>Vertebrata</taxon>
        <taxon>Euteleostomi</taxon>
        <taxon>Actinopterygii</taxon>
        <taxon>Neopterygii</taxon>
        <taxon>Teleostei</taxon>
        <taxon>Neoteleostei</taxon>
        <taxon>Acanthomorphata</taxon>
        <taxon>Ovalentaria</taxon>
        <taxon>Cichlomorphae</taxon>
        <taxon>Cichliformes</taxon>
        <taxon>Cichlidae</taxon>
        <taxon>New World cichlids</taxon>
        <taxon>Cichlasomatinae</taxon>
        <taxon>Heroini</taxon>
        <taxon>Amphilophus</taxon>
    </lineage>
</organism>
<dbReference type="PROSITE" id="PS50059">
    <property type="entry name" value="FKBP_PPIASE"/>
    <property type="match status" value="1"/>
</dbReference>
<protein>
    <recommendedName>
        <fullName evidence="3 13">peptidylprolyl isomerase</fullName>
        <ecNumber evidence="3 13">5.2.1.8</ecNumber>
    </recommendedName>
</protein>
<dbReference type="InterPro" id="IPR051989">
    <property type="entry name" value="FKBP-like_isomerase"/>
</dbReference>
<evidence type="ECO:0000256" key="6">
    <source>
        <dbReference type="ARBA" id="ARBA00022737"/>
    </source>
</evidence>
<evidence type="ECO:0000256" key="8">
    <source>
        <dbReference type="ARBA" id="ARBA00022837"/>
    </source>
</evidence>
<dbReference type="Ensembl" id="ENSACIT00000013464.1">
    <property type="protein sequence ID" value="ENSACIP00000013102.1"/>
    <property type="gene ID" value="ENSACIG00000010206.1"/>
</dbReference>
<dbReference type="Proteomes" id="UP000261340">
    <property type="component" value="Unplaced"/>
</dbReference>
<evidence type="ECO:0000256" key="3">
    <source>
        <dbReference type="ARBA" id="ARBA00013194"/>
    </source>
</evidence>
<dbReference type="InterPro" id="IPR001179">
    <property type="entry name" value="PPIase_FKBP_dom"/>
</dbReference>
<evidence type="ECO:0000256" key="4">
    <source>
        <dbReference type="ARBA" id="ARBA00022723"/>
    </source>
</evidence>
<dbReference type="STRING" id="61819.ENSACIP00000013102"/>
<dbReference type="InterPro" id="IPR046357">
    <property type="entry name" value="PPIase_dom_sf"/>
</dbReference>
<evidence type="ECO:0000313" key="16">
    <source>
        <dbReference type="Proteomes" id="UP000261340"/>
    </source>
</evidence>
<evidence type="ECO:0000256" key="12">
    <source>
        <dbReference type="ARBA" id="ARBA00055986"/>
    </source>
</evidence>
<evidence type="ECO:0000256" key="2">
    <source>
        <dbReference type="ARBA" id="ARBA00004240"/>
    </source>
</evidence>
<dbReference type="FunFam" id="3.10.50.40:FF:000002">
    <property type="entry name" value="Peptidylprolyl isomerase"/>
    <property type="match status" value="1"/>
</dbReference>
<reference evidence="15" key="1">
    <citation type="submission" date="2025-08" db="UniProtKB">
        <authorList>
            <consortium name="Ensembl"/>
        </authorList>
    </citation>
    <scope>IDENTIFICATION</scope>
</reference>
<dbReference type="SUPFAM" id="SSF54534">
    <property type="entry name" value="FKBP-like"/>
    <property type="match status" value="1"/>
</dbReference>
<accession>A0A3Q0RRW4</accession>
<keyword evidence="10" id="KW-0325">Glycoprotein</keyword>
<keyword evidence="8" id="KW-0106">Calcium</keyword>
<dbReference type="GeneTree" id="ENSGT00940000156331"/>
<evidence type="ECO:0000256" key="10">
    <source>
        <dbReference type="ARBA" id="ARBA00023180"/>
    </source>
</evidence>
<keyword evidence="16" id="KW-1185">Reference proteome</keyword>
<dbReference type="PANTHER" id="PTHR46046:SF3">
    <property type="entry name" value="PEPTIDYL-PROLYL CIS-TRANS ISOMERASE FKBP10"/>
    <property type="match status" value="1"/>
</dbReference>
<name>A0A3Q0RRW4_AMPCI</name>
<keyword evidence="4" id="KW-0479">Metal-binding</keyword>
<proteinExistence type="predicted"/>
<sequence length="114" mass="13051">MWPVLVLMVDIFNPKDDVTVEAREVPKGCTRTTVSGDYIRYHYNGTFQDGTLFDSSYHRNTTYNTYIGMGYVIQGMDKALQGLCMGEKRRVIIPPHLAYGEEGVGEFNICNRRF</sequence>
<evidence type="ECO:0000256" key="11">
    <source>
        <dbReference type="ARBA" id="ARBA00023235"/>
    </source>
</evidence>
<keyword evidence="6" id="KW-0677">Repeat</keyword>
<evidence type="ECO:0000256" key="7">
    <source>
        <dbReference type="ARBA" id="ARBA00022824"/>
    </source>
</evidence>
<keyword evidence="9 13" id="KW-0697">Rotamase</keyword>
<comment type="catalytic activity">
    <reaction evidence="1 13">
        <text>[protein]-peptidylproline (omega=180) = [protein]-peptidylproline (omega=0)</text>
        <dbReference type="Rhea" id="RHEA:16237"/>
        <dbReference type="Rhea" id="RHEA-COMP:10747"/>
        <dbReference type="Rhea" id="RHEA-COMP:10748"/>
        <dbReference type="ChEBI" id="CHEBI:83833"/>
        <dbReference type="ChEBI" id="CHEBI:83834"/>
        <dbReference type="EC" id="5.2.1.8"/>
    </reaction>
</comment>
<evidence type="ECO:0000256" key="13">
    <source>
        <dbReference type="PROSITE-ProRule" id="PRU00277"/>
    </source>
</evidence>
<dbReference type="Gene3D" id="3.10.50.40">
    <property type="match status" value="1"/>
</dbReference>
<dbReference type="EC" id="5.2.1.8" evidence="3 13"/>
<keyword evidence="11 13" id="KW-0413">Isomerase</keyword>
<evidence type="ECO:0000313" key="15">
    <source>
        <dbReference type="Ensembl" id="ENSACIP00000013102.1"/>
    </source>
</evidence>
<dbReference type="Pfam" id="PF00254">
    <property type="entry name" value="FKBP_C"/>
    <property type="match status" value="1"/>
</dbReference>
<evidence type="ECO:0000256" key="5">
    <source>
        <dbReference type="ARBA" id="ARBA00022729"/>
    </source>
</evidence>
<dbReference type="GO" id="GO:0003755">
    <property type="term" value="F:peptidyl-prolyl cis-trans isomerase activity"/>
    <property type="evidence" value="ECO:0007669"/>
    <property type="project" value="UniProtKB-KW"/>
</dbReference>
<dbReference type="GO" id="GO:0005783">
    <property type="term" value="C:endoplasmic reticulum"/>
    <property type="evidence" value="ECO:0007669"/>
    <property type="project" value="UniProtKB-SubCell"/>
</dbReference>
<comment type="subcellular location">
    <subcellularLocation>
        <location evidence="2">Endoplasmic reticulum</location>
    </subcellularLocation>
</comment>
<reference evidence="15" key="2">
    <citation type="submission" date="2025-09" db="UniProtKB">
        <authorList>
            <consortium name="Ensembl"/>
        </authorList>
    </citation>
    <scope>IDENTIFICATION</scope>
</reference>
<comment type="function">
    <text evidence="12">PPIases accelerate the folding of proteins during protein synthesis.</text>
</comment>
<keyword evidence="5" id="KW-0732">Signal</keyword>
<dbReference type="GO" id="GO:0046872">
    <property type="term" value="F:metal ion binding"/>
    <property type="evidence" value="ECO:0007669"/>
    <property type="project" value="UniProtKB-KW"/>
</dbReference>
<evidence type="ECO:0000256" key="1">
    <source>
        <dbReference type="ARBA" id="ARBA00000971"/>
    </source>
</evidence>
<evidence type="ECO:0000256" key="9">
    <source>
        <dbReference type="ARBA" id="ARBA00023110"/>
    </source>
</evidence>
<keyword evidence="7" id="KW-0256">Endoplasmic reticulum</keyword>
<feature type="domain" description="PPIase FKBP-type" evidence="14">
    <location>
        <begin position="36"/>
        <end position="114"/>
    </location>
</feature>
<dbReference type="PANTHER" id="PTHR46046">
    <property type="entry name" value="PEPTIDYLPROLYL ISOMERASE"/>
    <property type="match status" value="1"/>
</dbReference>
<dbReference type="AlphaFoldDB" id="A0A3Q0RRW4"/>
<evidence type="ECO:0000259" key="14">
    <source>
        <dbReference type="PROSITE" id="PS50059"/>
    </source>
</evidence>